<dbReference type="EMBL" id="LSYV01000015">
    <property type="protein sequence ID" value="KXZ51036.1"/>
    <property type="molecule type" value="Genomic_DNA"/>
</dbReference>
<dbReference type="Gene3D" id="1.25.40.20">
    <property type="entry name" value="Ankyrin repeat-containing domain"/>
    <property type="match status" value="1"/>
</dbReference>
<dbReference type="SUPFAM" id="SSF48403">
    <property type="entry name" value="Ankyrin repeat"/>
    <property type="match status" value="1"/>
</dbReference>
<evidence type="ECO:0008006" key="3">
    <source>
        <dbReference type="Google" id="ProtNLM"/>
    </source>
</evidence>
<sequence length="185" mass="19332">MLAAAARAGKVDLVAELLTAGVAAYESLAWAAVQGGSVQMLRVLVAAGIPLPSNALPEAVSRGNLPEVTWMVEELGMERDSLQACTAAASGSLELVSYLHENGAVVVGMLAECGALGGNIAVLEWLAAHGCIWRAVGSAAWEPGCPVDWDAAVEEAARRAEDDGALVTQWLTERRRRRPFGAALQ</sequence>
<protein>
    <recommendedName>
        <fullName evidence="3">Ankyrin repeat domain-containing protein</fullName>
    </recommendedName>
</protein>
<name>A0A150GMF1_GONPE</name>
<keyword evidence="2" id="KW-1185">Reference proteome</keyword>
<dbReference type="InterPro" id="IPR036770">
    <property type="entry name" value="Ankyrin_rpt-contain_sf"/>
</dbReference>
<organism evidence="1 2">
    <name type="scientific">Gonium pectorale</name>
    <name type="common">Green alga</name>
    <dbReference type="NCBI Taxonomy" id="33097"/>
    <lineage>
        <taxon>Eukaryota</taxon>
        <taxon>Viridiplantae</taxon>
        <taxon>Chlorophyta</taxon>
        <taxon>core chlorophytes</taxon>
        <taxon>Chlorophyceae</taxon>
        <taxon>CS clade</taxon>
        <taxon>Chlamydomonadales</taxon>
        <taxon>Volvocaceae</taxon>
        <taxon>Gonium</taxon>
    </lineage>
</organism>
<dbReference type="PANTHER" id="PTHR46586">
    <property type="entry name" value="ANKYRIN REPEAT-CONTAINING PROTEIN"/>
    <property type="match status" value="1"/>
</dbReference>
<reference evidence="2" key="1">
    <citation type="journal article" date="2016" name="Nat. Commun.">
        <title>The Gonium pectorale genome demonstrates co-option of cell cycle regulation during the evolution of multicellularity.</title>
        <authorList>
            <person name="Hanschen E.R."/>
            <person name="Marriage T.N."/>
            <person name="Ferris P.J."/>
            <person name="Hamaji T."/>
            <person name="Toyoda A."/>
            <person name="Fujiyama A."/>
            <person name="Neme R."/>
            <person name="Noguchi H."/>
            <person name="Minakuchi Y."/>
            <person name="Suzuki M."/>
            <person name="Kawai-Toyooka H."/>
            <person name="Smith D.R."/>
            <person name="Sparks H."/>
            <person name="Anderson J."/>
            <person name="Bakaric R."/>
            <person name="Luria V."/>
            <person name="Karger A."/>
            <person name="Kirschner M.W."/>
            <person name="Durand P.M."/>
            <person name="Michod R.E."/>
            <person name="Nozaki H."/>
            <person name="Olson B.J."/>
        </authorList>
    </citation>
    <scope>NUCLEOTIDE SEQUENCE [LARGE SCALE GENOMIC DNA]</scope>
    <source>
        <strain evidence="2">NIES-2863</strain>
    </source>
</reference>
<gene>
    <name evidence="1" type="ORF">GPECTOR_14g275</name>
</gene>
<proteinExistence type="predicted"/>
<evidence type="ECO:0000313" key="2">
    <source>
        <dbReference type="Proteomes" id="UP000075714"/>
    </source>
</evidence>
<dbReference type="OrthoDB" id="151517at2759"/>
<accession>A0A150GMF1</accession>
<dbReference type="AlphaFoldDB" id="A0A150GMF1"/>
<dbReference type="Proteomes" id="UP000075714">
    <property type="component" value="Unassembled WGS sequence"/>
</dbReference>
<dbReference type="InterPro" id="IPR052050">
    <property type="entry name" value="SecEffector_AnkRepeat"/>
</dbReference>
<dbReference type="PANTHER" id="PTHR46586:SF3">
    <property type="entry name" value="ANKYRIN REPEAT-CONTAINING PROTEIN"/>
    <property type="match status" value="1"/>
</dbReference>
<comment type="caution">
    <text evidence="1">The sequence shown here is derived from an EMBL/GenBank/DDBJ whole genome shotgun (WGS) entry which is preliminary data.</text>
</comment>
<evidence type="ECO:0000313" key="1">
    <source>
        <dbReference type="EMBL" id="KXZ51036.1"/>
    </source>
</evidence>